<organism evidence="6 7">
    <name type="scientific">Polyplax serrata</name>
    <name type="common">Common mouse louse</name>
    <dbReference type="NCBI Taxonomy" id="468196"/>
    <lineage>
        <taxon>Eukaryota</taxon>
        <taxon>Metazoa</taxon>
        <taxon>Ecdysozoa</taxon>
        <taxon>Arthropoda</taxon>
        <taxon>Hexapoda</taxon>
        <taxon>Insecta</taxon>
        <taxon>Pterygota</taxon>
        <taxon>Neoptera</taxon>
        <taxon>Paraneoptera</taxon>
        <taxon>Psocodea</taxon>
        <taxon>Troctomorpha</taxon>
        <taxon>Phthiraptera</taxon>
        <taxon>Anoplura</taxon>
        <taxon>Polyplacidae</taxon>
        <taxon>Polyplax</taxon>
    </lineage>
</organism>
<evidence type="ECO:0000256" key="5">
    <source>
        <dbReference type="SAM" id="MobiDB-lite"/>
    </source>
</evidence>
<protein>
    <recommendedName>
        <fullName evidence="2">glutathione-specific gamma-glutamylcyclotransferase</fullName>
        <ecNumber evidence="2">4.3.2.7</ecNumber>
    </recommendedName>
</protein>
<dbReference type="SUPFAM" id="SSF110857">
    <property type="entry name" value="Gamma-glutamyl cyclotransferase-like"/>
    <property type="match status" value="1"/>
</dbReference>
<sequence length="303" mass="34129">MTTRRNLPPDTEPPSTSSSNRDERRRREDGEVATAEAATSAMTELKIQDFDWMDEDDFDGTGMWVFGYGSLCWHQGFTYNKSLTGCIRGFSRKFWQGNTTHRGTEKKPGRVVTLIEDEEGIVWGQAFQVKEKEAFSYLNNRECELGGYLTTISTFYPRPDAKANKSTKPFPVILYLATSSNRHWLGDSSLPDIANQIVECAGNSGHNVEYLLRLANFVRENIPEAVDEHLFTLERLVRSQIKEKNLCLKTLMGENKSVIDDSRAEGGQEQEPEGGEAGRSGSRSALHFTSRVSPKKLRCVNIC</sequence>
<dbReference type="Proteomes" id="UP001359485">
    <property type="component" value="Unassembled WGS sequence"/>
</dbReference>
<evidence type="ECO:0000313" key="6">
    <source>
        <dbReference type="EMBL" id="KAK6641096.1"/>
    </source>
</evidence>
<dbReference type="EMBL" id="JAWJWF010000001">
    <property type="protein sequence ID" value="KAK6641096.1"/>
    <property type="molecule type" value="Genomic_DNA"/>
</dbReference>
<dbReference type="InterPro" id="IPR036568">
    <property type="entry name" value="GGCT-like_sf"/>
</dbReference>
<comment type="catalytic activity">
    <reaction evidence="4">
        <text>glutathione = L-cysteinylglycine + 5-oxo-L-proline</text>
        <dbReference type="Rhea" id="RHEA:47724"/>
        <dbReference type="ChEBI" id="CHEBI:57925"/>
        <dbReference type="ChEBI" id="CHEBI:58402"/>
        <dbReference type="ChEBI" id="CHEBI:61694"/>
        <dbReference type="EC" id="4.3.2.7"/>
    </reaction>
</comment>
<dbReference type="Pfam" id="PF04752">
    <property type="entry name" value="ChaC"/>
    <property type="match status" value="1"/>
</dbReference>
<dbReference type="EC" id="4.3.2.7" evidence="2"/>
<evidence type="ECO:0000256" key="4">
    <source>
        <dbReference type="ARBA" id="ARBA00048073"/>
    </source>
</evidence>
<comment type="similarity">
    <text evidence="1">Belongs to the gamma-glutamylcyclotransferase family. ChaC subfamily.</text>
</comment>
<dbReference type="CDD" id="cd06661">
    <property type="entry name" value="GGCT_like"/>
    <property type="match status" value="1"/>
</dbReference>
<dbReference type="Gene3D" id="3.10.490.10">
    <property type="entry name" value="Gamma-glutamyl cyclotransferase-like"/>
    <property type="match status" value="1"/>
</dbReference>
<evidence type="ECO:0000256" key="1">
    <source>
        <dbReference type="ARBA" id="ARBA00009662"/>
    </source>
</evidence>
<feature type="region of interest" description="Disordered" evidence="5">
    <location>
        <begin position="1"/>
        <end position="38"/>
    </location>
</feature>
<dbReference type="InterPro" id="IPR013024">
    <property type="entry name" value="GGCT-like"/>
</dbReference>
<keyword evidence="7" id="KW-1185">Reference proteome</keyword>
<proteinExistence type="inferred from homology"/>
<evidence type="ECO:0000256" key="2">
    <source>
        <dbReference type="ARBA" id="ARBA00012344"/>
    </source>
</evidence>
<evidence type="ECO:0000256" key="3">
    <source>
        <dbReference type="ARBA" id="ARBA00023239"/>
    </source>
</evidence>
<dbReference type="InterPro" id="IPR006840">
    <property type="entry name" value="ChaC"/>
</dbReference>
<dbReference type="PANTHER" id="PTHR12192:SF26">
    <property type="entry name" value="GLUTATHIONE-SPECIFIC GAMMA-GLUTAMYLCYCLOTRANSFERASE 1"/>
    <property type="match status" value="1"/>
</dbReference>
<dbReference type="PANTHER" id="PTHR12192">
    <property type="entry name" value="CATION TRANSPORT PROTEIN CHAC-RELATED"/>
    <property type="match status" value="1"/>
</dbReference>
<name>A0ABR1BCD3_POLSC</name>
<feature type="compositionally biased region" description="Basic and acidic residues" evidence="5">
    <location>
        <begin position="20"/>
        <end position="30"/>
    </location>
</feature>
<feature type="region of interest" description="Disordered" evidence="5">
    <location>
        <begin position="258"/>
        <end position="286"/>
    </location>
</feature>
<reference evidence="6 7" key="1">
    <citation type="submission" date="2023-09" db="EMBL/GenBank/DDBJ databases">
        <title>Genomes of two closely related lineages of the louse Polyplax serrata with different host specificities.</title>
        <authorList>
            <person name="Martinu J."/>
            <person name="Tarabai H."/>
            <person name="Stefka J."/>
            <person name="Hypsa V."/>
        </authorList>
    </citation>
    <scope>NUCLEOTIDE SEQUENCE [LARGE SCALE GENOMIC DNA]</scope>
    <source>
        <strain evidence="6">98ZLc_SE</strain>
    </source>
</reference>
<comment type="caution">
    <text evidence="6">The sequence shown here is derived from an EMBL/GenBank/DDBJ whole genome shotgun (WGS) entry which is preliminary data.</text>
</comment>
<keyword evidence="3" id="KW-0456">Lyase</keyword>
<accession>A0ABR1BCD3</accession>
<gene>
    <name evidence="6" type="ORF">RUM44_012797</name>
</gene>
<evidence type="ECO:0000313" key="7">
    <source>
        <dbReference type="Proteomes" id="UP001359485"/>
    </source>
</evidence>